<dbReference type="Proteomes" id="UP000284763">
    <property type="component" value="Unassembled WGS sequence"/>
</dbReference>
<reference evidence="2 3" key="1">
    <citation type="submission" date="2018-08" db="EMBL/GenBank/DDBJ databases">
        <title>The metabolism and importance of syntrophic acetate oxidation coupled to methane or sulfide production in haloalkaline environments.</title>
        <authorList>
            <person name="Timmers P.H.A."/>
            <person name="Vavourakis C.D."/>
            <person name="Sorokin D.Y."/>
            <person name="Sinninghe Damste J.S."/>
            <person name="Muyzer G."/>
            <person name="Stams A.J.M."/>
            <person name="Plugge C.M."/>
        </authorList>
    </citation>
    <scope>NUCLEOTIDE SEQUENCE [LARGE SCALE GENOMIC DNA]</scope>
    <source>
        <strain evidence="2">MSAO_Arc3</strain>
    </source>
</reference>
<evidence type="ECO:0000313" key="3">
    <source>
        <dbReference type="Proteomes" id="UP000284763"/>
    </source>
</evidence>
<evidence type="ECO:0000313" key="2">
    <source>
        <dbReference type="EMBL" id="RQD87033.1"/>
    </source>
</evidence>
<dbReference type="InterPro" id="IPR012924">
    <property type="entry name" value="TfuA_core"/>
</dbReference>
<name>A0A3R7XUZ9_9EURY</name>
<feature type="domain" description="TfuA-like core" evidence="1">
    <location>
        <begin position="54"/>
        <end position="171"/>
    </location>
</feature>
<dbReference type="NCBIfam" id="NF033432">
    <property type="entry name" value="ThioGly_TfuA_rel"/>
    <property type="match status" value="1"/>
</dbReference>
<sequence length="225" mass="24931">MNYSTTPNSIIFTGTSISHSEASRILDVQYAGPVVRCDVQKAVSEGYDIIGIIDGVFFNKAAVSHREIIKAIRNGVTVVGGGSMGALRASELDSHGMIGIGRIYEWYRDGMLEDDDEVAVATNPDTYEPVSSPMVNIRETLISAHSNRVIGKDVRDDLIDIGKRTHYNYRSYEGIIKSGLSQQIISEEEGKNLLNFCKEHEVDVKREDAKEVISKVKELMMSLTE</sequence>
<dbReference type="AlphaFoldDB" id="A0A3R7XUZ9"/>
<gene>
    <name evidence="2" type="ORF">D5R95_03660</name>
</gene>
<evidence type="ECO:0000259" key="1">
    <source>
        <dbReference type="Pfam" id="PF07812"/>
    </source>
</evidence>
<dbReference type="EMBL" id="QZAB01000243">
    <property type="protein sequence ID" value="RQD87033.1"/>
    <property type="molecule type" value="Genomic_DNA"/>
</dbReference>
<dbReference type="Pfam" id="PF07812">
    <property type="entry name" value="TfuA"/>
    <property type="match status" value="1"/>
</dbReference>
<comment type="caution">
    <text evidence="2">The sequence shown here is derived from an EMBL/GenBank/DDBJ whole genome shotgun (WGS) entry which is preliminary data.</text>
</comment>
<proteinExistence type="predicted"/>
<accession>A0A3R7XUZ9</accession>
<protein>
    <submittedName>
        <fullName evidence="2">TfuA-related McrA-glycine thioamidation protein</fullName>
    </submittedName>
</protein>
<organism evidence="2 3">
    <name type="scientific">Methanosalsum natronophilum</name>
    <dbReference type="NCBI Taxonomy" id="768733"/>
    <lineage>
        <taxon>Archaea</taxon>
        <taxon>Methanobacteriati</taxon>
        <taxon>Methanobacteriota</taxon>
        <taxon>Stenosarchaea group</taxon>
        <taxon>Methanomicrobia</taxon>
        <taxon>Methanosarcinales</taxon>
        <taxon>Methanosarcinaceae</taxon>
        <taxon>Methanosalsum</taxon>
    </lineage>
</organism>